<dbReference type="GO" id="GO:0005829">
    <property type="term" value="C:cytosol"/>
    <property type="evidence" value="ECO:0007669"/>
    <property type="project" value="TreeGrafter"/>
</dbReference>
<keyword evidence="5" id="KW-1185">Reference proteome</keyword>
<dbReference type="GO" id="GO:0006152">
    <property type="term" value="P:purine nucleoside catabolic process"/>
    <property type="evidence" value="ECO:0007669"/>
    <property type="project" value="TreeGrafter"/>
</dbReference>
<evidence type="ECO:0000259" key="3">
    <source>
        <dbReference type="Pfam" id="PF01156"/>
    </source>
</evidence>
<dbReference type="PANTHER" id="PTHR12304:SF4">
    <property type="entry name" value="URIDINE NUCLEOSIDASE"/>
    <property type="match status" value="1"/>
</dbReference>
<dbReference type="SUPFAM" id="SSF53590">
    <property type="entry name" value="Nucleoside hydrolase"/>
    <property type="match status" value="1"/>
</dbReference>
<evidence type="ECO:0000313" key="5">
    <source>
        <dbReference type="Proteomes" id="UP000050509"/>
    </source>
</evidence>
<dbReference type="Gene3D" id="3.90.245.10">
    <property type="entry name" value="Ribonucleoside hydrolase-like"/>
    <property type="match status" value="1"/>
</dbReference>
<dbReference type="InterPro" id="IPR036452">
    <property type="entry name" value="Ribo_hydro-like"/>
</dbReference>
<name>A0A0P9C7V5_9CHLR</name>
<keyword evidence="1" id="KW-0378">Hydrolase</keyword>
<keyword evidence="2" id="KW-0326">Glycosidase</keyword>
<evidence type="ECO:0000313" key="4">
    <source>
        <dbReference type="EMBL" id="KPV41287.1"/>
    </source>
</evidence>
<evidence type="ECO:0000256" key="2">
    <source>
        <dbReference type="ARBA" id="ARBA00023295"/>
    </source>
</evidence>
<dbReference type="PANTHER" id="PTHR12304">
    <property type="entry name" value="INOSINE-URIDINE PREFERRING NUCLEOSIDE HYDROLASE"/>
    <property type="match status" value="1"/>
</dbReference>
<organism evidence="4 5">
    <name type="scientific">Kouleothrix aurantiaca</name>
    <dbReference type="NCBI Taxonomy" id="186479"/>
    <lineage>
        <taxon>Bacteria</taxon>
        <taxon>Bacillati</taxon>
        <taxon>Chloroflexota</taxon>
        <taxon>Chloroflexia</taxon>
        <taxon>Chloroflexales</taxon>
        <taxon>Roseiflexineae</taxon>
        <taxon>Roseiflexaceae</taxon>
        <taxon>Kouleothrix</taxon>
    </lineage>
</organism>
<dbReference type="EMBL" id="LJCR01003824">
    <property type="protein sequence ID" value="KPV41287.1"/>
    <property type="molecule type" value="Genomic_DNA"/>
</dbReference>
<dbReference type="InterPro" id="IPR023186">
    <property type="entry name" value="IUNH"/>
</dbReference>
<accession>A0A0P9C7V5</accession>
<dbReference type="Proteomes" id="UP000050509">
    <property type="component" value="Unassembled WGS sequence"/>
</dbReference>
<dbReference type="GO" id="GO:0008477">
    <property type="term" value="F:purine nucleosidase activity"/>
    <property type="evidence" value="ECO:0007669"/>
    <property type="project" value="TreeGrafter"/>
</dbReference>
<proteinExistence type="predicted"/>
<feature type="non-terminal residue" evidence="4">
    <location>
        <position position="161"/>
    </location>
</feature>
<comment type="caution">
    <text evidence="4">The sequence shown here is derived from an EMBL/GenBank/DDBJ whole genome shotgun (WGS) entry which is preliminary data.</text>
</comment>
<reference evidence="4 5" key="1">
    <citation type="submission" date="2015-09" db="EMBL/GenBank/DDBJ databases">
        <title>Draft genome sequence of Kouleothrix aurantiaca JCM 19913.</title>
        <authorList>
            <person name="Hemp J."/>
        </authorList>
    </citation>
    <scope>NUCLEOTIDE SEQUENCE [LARGE SCALE GENOMIC DNA]</scope>
    <source>
        <strain evidence="4 5">COM-B</strain>
    </source>
</reference>
<dbReference type="AlphaFoldDB" id="A0A0P9C7V5"/>
<sequence>TVQRAGLAALVAEAAGQGSIPIAPGSSAMRDGRPGPAKFSHGPLLAGAPMLANPPDAIDLILACARAEQPLTIIALGPLTNLAAALDRDPALARRARVVAMAGTLGPPYPDWNLRCDPAAARRVLASGMPITMIGMHVTLRTKMRAAQLHSLFASRDPLAR</sequence>
<dbReference type="Pfam" id="PF01156">
    <property type="entry name" value="IU_nuc_hydro"/>
    <property type="match status" value="1"/>
</dbReference>
<feature type="domain" description="Inosine/uridine-preferring nucleoside hydrolase" evidence="3">
    <location>
        <begin position="11"/>
        <end position="154"/>
    </location>
</feature>
<gene>
    <name evidence="4" type="ORF">SE17_44580</name>
</gene>
<evidence type="ECO:0000256" key="1">
    <source>
        <dbReference type="ARBA" id="ARBA00022801"/>
    </source>
</evidence>
<dbReference type="InterPro" id="IPR001910">
    <property type="entry name" value="Inosine/uridine_hydrolase_dom"/>
</dbReference>
<feature type="non-terminal residue" evidence="4">
    <location>
        <position position="1"/>
    </location>
</feature>
<protein>
    <recommendedName>
        <fullName evidence="3">Inosine/uridine-preferring nucleoside hydrolase domain-containing protein</fullName>
    </recommendedName>
</protein>